<dbReference type="GO" id="GO:0004814">
    <property type="term" value="F:arginine-tRNA ligase activity"/>
    <property type="evidence" value="ECO:0007669"/>
    <property type="project" value="InterPro"/>
</dbReference>
<dbReference type="NCBIfam" id="TIGR00211">
    <property type="entry name" value="glyS"/>
    <property type="match status" value="1"/>
</dbReference>
<evidence type="ECO:0000256" key="4">
    <source>
        <dbReference type="ARBA" id="ARBA00022490"/>
    </source>
</evidence>
<accession>A0A3P3VL67</accession>
<proteinExistence type="inferred from homology"/>
<dbReference type="PROSITE" id="PS50861">
    <property type="entry name" value="AA_TRNA_LIGASE_II_GLYAB"/>
    <property type="match status" value="1"/>
</dbReference>
<evidence type="ECO:0000256" key="5">
    <source>
        <dbReference type="ARBA" id="ARBA00022598"/>
    </source>
</evidence>
<evidence type="ECO:0000256" key="6">
    <source>
        <dbReference type="ARBA" id="ARBA00022741"/>
    </source>
</evidence>
<dbReference type="GO" id="GO:0006426">
    <property type="term" value="P:glycyl-tRNA aminoacylation"/>
    <property type="evidence" value="ECO:0007669"/>
    <property type="project" value="UniProtKB-UniRule"/>
</dbReference>
<evidence type="ECO:0000256" key="11">
    <source>
        <dbReference type="HAMAP-Rule" id="MF_00255"/>
    </source>
</evidence>
<dbReference type="EMBL" id="QWEZ01000002">
    <property type="protein sequence ID" value="RRJ83492.1"/>
    <property type="molecule type" value="Genomic_DNA"/>
</dbReference>
<dbReference type="SUPFAM" id="SSF109604">
    <property type="entry name" value="HD-domain/PDEase-like"/>
    <property type="match status" value="1"/>
</dbReference>
<comment type="caution">
    <text evidence="13">The sequence shown here is derived from an EMBL/GenBank/DDBJ whole genome shotgun (WGS) entry which is preliminary data.</text>
</comment>
<organism evidence="13 14">
    <name type="scientific">Aestuariirhabdus litorea</name>
    <dbReference type="NCBI Taxonomy" id="2528527"/>
    <lineage>
        <taxon>Bacteria</taxon>
        <taxon>Pseudomonadati</taxon>
        <taxon>Pseudomonadota</taxon>
        <taxon>Gammaproteobacteria</taxon>
        <taxon>Oceanospirillales</taxon>
        <taxon>Aestuariirhabdaceae</taxon>
        <taxon>Aestuariirhabdus</taxon>
    </lineage>
</organism>
<dbReference type="EC" id="6.1.1.14" evidence="11"/>
<dbReference type="PANTHER" id="PTHR30075">
    <property type="entry name" value="GLYCYL-TRNA SYNTHETASE"/>
    <property type="match status" value="1"/>
</dbReference>
<comment type="subunit">
    <text evidence="3 11">Tetramer of two alpha and two beta subunits.</text>
</comment>
<dbReference type="RefSeq" id="WP_125018265.1">
    <property type="nucleotide sequence ID" value="NZ_QWEZ01000002.1"/>
</dbReference>
<comment type="subcellular location">
    <subcellularLocation>
        <location evidence="1 11">Cytoplasm</location>
    </subcellularLocation>
</comment>
<dbReference type="InterPro" id="IPR015944">
    <property type="entry name" value="Gly-tRNA-synth_bsu"/>
</dbReference>
<dbReference type="PRINTS" id="PR01045">
    <property type="entry name" value="TRNASYNTHGB"/>
</dbReference>
<dbReference type="Pfam" id="PF05746">
    <property type="entry name" value="DALR_1"/>
    <property type="match status" value="1"/>
</dbReference>
<reference evidence="13 14" key="1">
    <citation type="submission" date="2018-08" db="EMBL/GenBank/DDBJ databases">
        <authorList>
            <person name="Khan S.A."/>
        </authorList>
    </citation>
    <scope>NUCLEOTIDE SEQUENCE [LARGE SCALE GENOMIC DNA]</scope>
    <source>
        <strain evidence="13 14">GTF-13</strain>
    </source>
</reference>
<dbReference type="InterPro" id="IPR008909">
    <property type="entry name" value="DALR_anticod-bd"/>
</dbReference>
<evidence type="ECO:0000256" key="9">
    <source>
        <dbReference type="ARBA" id="ARBA00023146"/>
    </source>
</evidence>
<evidence type="ECO:0000313" key="13">
    <source>
        <dbReference type="EMBL" id="RRJ83492.1"/>
    </source>
</evidence>
<keyword evidence="9 11" id="KW-0030">Aminoacyl-tRNA synthetase</keyword>
<evidence type="ECO:0000256" key="10">
    <source>
        <dbReference type="ARBA" id="ARBA00047937"/>
    </source>
</evidence>
<keyword evidence="4 11" id="KW-0963">Cytoplasm</keyword>
<evidence type="ECO:0000256" key="1">
    <source>
        <dbReference type="ARBA" id="ARBA00004496"/>
    </source>
</evidence>
<dbReference type="GO" id="GO:0006420">
    <property type="term" value="P:arginyl-tRNA aminoacylation"/>
    <property type="evidence" value="ECO:0007669"/>
    <property type="project" value="InterPro"/>
</dbReference>
<keyword evidence="6 11" id="KW-0547">Nucleotide-binding</keyword>
<protein>
    <recommendedName>
        <fullName evidence="11">Glycine--tRNA ligase beta subunit</fullName>
        <ecNumber evidence="11">6.1.1.14</ecNumber>
    </recommendedName>
    <alternativeName>
        <fullName evidence="11">Glycyl-tRNA synthetase beta subunit</fullName>
        <shortName evidence="11">GlyRS</shortName>
    </alternativeName>
</protein>
<feature type="domain" description="DALR anticodon binding" evidence="12">
    <location>
        <begin position="592"/>
        <end position="691"/>
    </location>
</feature>
<evidence type="ECO:0000256" key="2">
    <source>
        <dbReference type="ARBA" id="ARBA00008226"/>
    </source>
</evidence>
<dbReference type="GO" id="GO:0005829">
    <property type="term" value="C:cytosol"/>
    <property type="evidence" value="ECO:0007669"/>
    <property type="project" value="TreeGrafter"/>
</dbReference>
<comment type="catalytic activity">
    <reaction evidence="10 11">
        <text>tRNA(Gly) + glycine + ATP = glycyl-tRNA(Gly) + AMP + diphosphate</text>
        <dbReference type="Rhea" id="RHEA:16013"/>
        <dbReference type="Rhea" id="RHEA-COMP:9664"/>
        <dbReference type="Rhea" id="RHEA-COMP:9683"/>
        <dbReference type="ChEBI" id="CHEBI:30616"/>
        <dbReference type="ChEBI" id="CHEBI:33019"/>
        <dbReference type="ChEBI" id="CHEBI:57305"/>
        <dbReference type="ChEBI" id="CHEBI:78442"/>
        <dbReference type="ChEBI" id="CHEBI:78522"/>
        <dbReference type="ChEBI" id="CHEBI:456215"/>
        <dbReference type="EC" id="6.1.1.14"/>
    </reaction>
</comment>
<keyword evidence="8 11" id="KW-0648">Protein biosynthesis</keyword>
<evidence type="ECO:0000256" key="8">
    <source>
        <dbReference type="ARBA" id="ARBA00022917"/>
    </source>
</evidence>
<sequence>MSAQDFLVELGTEELPPKSLKALSTAFSSGILEGLKQAGLSFDSSQSYAAPRRLALLVRGLSSQQPDQSVERKGPALQAAFDQQGNPTPAAQGFARSCGVEVTDLQTLEQGKGAWLVYRSVTPGQQTRNLLPGIIDQSLAQLPIPKRMRWGSRRTEFVRPAHWLVMLYGDEVVDCELLGITAGRHSRGHRFHYNDSIAIESPSRYAEQLHTPGYVIADFEQRQQLVAQQVESTAQQVGGVAVIGADLLDEVTALVEWPVALMGRFDEDFLKVPAESLISSMKEHQKYFHLLDAEGNLMPHFITLSNIESKDPSQVISGNEKVIRPRLSDAKFFYDTDLKSSLASKRDRLKPVVFQAKLGSLYDKTVRIGSIAAQIAHLIGADAHHARRAGELSKADLNSEMVLEFADLQGTMGQYYARHDGEHADVCAAQFEQYLPRFSGDQLPSTLTGCCVSLADKLDSLVGIFGIGQPPSGNRDPFALRRATLGVLRILVEKQLPIDLRPVLYHCVEAYQQTGVQLPLDSTVDNTVDKLVDSILEFMLERFRAWYQDQNIGVEVFLAVRALSPSSPLEFDQRVQAVNHFRSLDAAEALAAANKRVSNLLAKADSNHLQADVDPDLLEEGAERALYDALLAKQAGVAPLLRESNYQQVLVSLSELKEPVDSFFDAVLVNAEDPAVRSNRHSLLRQLRNLFLEVADISLL</sequence>
<dbReference type="HAMAP" id="MF_00255">
    <property type="entry name" value="Gly_tRNA_synth_beta"/>
    <property type="match status" value="1"/>
</dbReference>
<dbReference type="AlphaFoldDB" id="A0A3P3VL67"/>
<evidence type="ECO:0000259" key="12">
    <source>
        <dbReference type="Pfam" id="PF05746"/>
    </source>
</evidence>
<evidence type="ECO:0000313" key="14">
    <source>
        <dbReference type="Proteomes" id="UP000280792"/>
    </source>
</evidence>
<gene>
    <name evidence="11" type="primary">glyS</name>
    <name evidence="13" type="ORF">D0544_12030</name>
</gene>
<reference evidence="13 14" key="2">
    <citation type="submission" date="2018-12" db="EMBL/GenBank/DDBJ databases">
        <title>Simiduia agarivorans gen. nov., sp. nov., a marine, agarolytic bacterium isolated from shallow coastal water from Keelung, Taiwan.</title>
        <authorList>
            <person name="Shieh W.Y."/>
        </authorList>
    </citation>
    <scope>NUCLEOTIDE SEQUENCE [LARGE SCALE GENOMIC DNA]</scope>
    <source>
        <strain evidence="13 14">GTF-13</strain>
    </source>
</reference>
<evidence type="ECO:0000256" key="7">
    <source>
        <dbReference type="ARBA" id="ARBA00022840"/>
    </source>
</evidence>
<dbReference type="GO" id="GO:0005524">
    <property type="term" value="F:ATP binding"/>
    <property type="evidence" value="ECO:0007669"/>
    <property type="project" value="UniProtKB-UniRule"/>
</dbReference>
<comment type="similarity">
    <text evidence="2 11">Belongs to the class-II aminoacyl-tRNA synthetase family.</text>
</comment>
<dbReference type="PANTHER" id="PTHR30075:SF2">
    <property type="entry name" value="GLYCINE--TRNA LIGASE, CHLOROPLASTIC_MITOCHONDRIAL 2"/>
    <property type="match status" value="1"/>
</dbReference>
<dbReference type="Proteomes" id="UP000280792">
    <property type="component" value="Unassembled WGS sequence"/>
</dbReference>
<dbReference type="GO" id="GO:0004820">
    <property type="term" value="F:glycine-tRNA ligase activity"/>
    <property type="evidence" value="ECO:0007669"/>
    <property type="project" value="UniProtKB-UniRule"/>
</dbReference>
<name>A0A3P3VL67_9GAMM</name>
<keyword evidence="5 11" id="KW-0436">Ligase</keyword>
<dbReference type="Pfam" id="PF02092">
    <property type="entry name" value="tRNA_synt_2f"/>
    <property type="match status" value="1"/>
</dbReference>
<keyword evidence="7 11" id="KW-0067">ATP-binding</keyword>
<dbReference type="InterPro" id="IPR006194">
    <property type="entry name" value="Gly-tRNA-synth_heterodimer"/>
</dbReference>
<keyword evidence="14" id="KW-1185">Reference proteome</keyword>
<evidence type="ECO:0000256" key="3">
    <source>
        <dbReference type="ARBA" id="ARBA00011209"/>
    </source>
</evidence>